<evidence type="ECO:0000256" key="1">
    <source>
        <dbReference type="ARBA" id="ARBA00014108"/>
    </source>
</evidence>
<dbReference type="GeneID" id="14497056"/>
<dbReference type="InParanoid" id="I2H6E5"/>
<dbReference type="Gene3D" id="3.10.20.90">
    <property type="entry name" value="Phosphatidylinositol 3-kinase Catalytic Subunit, Chain A, domain 1"/>
    <property type="match status" value="1"/>
</dbReference>
<organism evidence="4 5">
    <name type="scientific">Henningerozyma blattae (strain ATCC 34711 / CBS 6284 / DSM 70876 / NBRC 10599 / NRRL Y-10934 / UCD 77-7)</name>
    <name type="common">Yeast</name>
    <name type="synonym">Tetrapisispora blattae</name>
    <dbReference type="NCBI Taxonomy" id="1071380"/>
    <lineage>
        <taxon>Eukaryota</taxon>
        <taxon>Fungi</taxon>
        <taxon>Dikarya</taxon>
        <taxon>Ascomycota</taxon>
        <taxon>Saccharomycotina</taxon>
        <taxon>Saccharomycetes</taxon>
        <taxon>Saccharomycetales</taxon>
        <taxon>Saccharomycetaceae</taxon>
        <taxon>Henningerozyma</taxon>
    </lineage>
</organism>
<dbReference type="Pfam" id="PF00240">
    <property type="entry name" value="ubiquitin"/>
    <property type="match status" value="1"/>
</dbReference>
<evidence type="ECO:0000313" key="5">
    <source>
        <dbReference type="Proteomes" id="UP000002866"/>
    </source>
</evidence>
<evidence type="ECO:0000256" key="2">
    <source>
        <dbReference type="ARBA" id="ARBA00022786"/>
    </source>
</evidence>
<protein>
    <recommendedName>
        <fullName evidence="1">Ubiquitin-like modifier HUB1</fullName>
    </recommendedName>
</protein>
<dbReference type="Proteomes" id="UP000002866">
    <property type="component" value="Chromosome 6"/>
</dbReference>
<dbReference type="HOGENOM" id="CLU_156193_2_0_1"/>
<dbReference type="PANTHER" id="PTHR13042">
    <property type="entry name" value="UBIQUITIN-LIKE PROTEIN 5"/>
    <property type="match status" value="1"/>
</dbReference>
<dbReference type="AlphaFoldDB" id="I2H6E5"/>
<dbReference type="InterPro" id="IPR029071">
    <property type="entry name" value="Ubiquitin-like_domsf"/>
</dbReference>
<dbReference type="RefSeq" id="XP_004181466.1">
    <property type="nucleotide sequence ID" value="XM_004181418.1"/>
</dbReference>
<reference evidence="4 5" key="1">
    <citation type="journal article" date="2011" name="Proc. Natl. Acad. Sci. U.S.A.">
        <title>Evolutionary erosion of yeast sex chromosomes by mating-type switching accidents.</title>
        <authorList>
            <person name="Gordon J.L."/>
            <person name="Armisen D."/>
            <person name="Proux-Wera E."/>
            <person name="Oheigeartaigh S.S."/>
            <person name="Byrne K.P."/>
            <person name="Wolfe K.H."/>
        </authorList>
    </citation>
    <scope>NUCLEOTIDE SEQUENCE [LARGE SCALE GENOMIC DNA]</scope>
    <source>
        <strain evidence="5">ATCC 34711 / CBS 6284 / DSM 70876 / NBRC 10599 / NRRL Y-10934 / UCD 77-7</strain>
    </source>
</reference>
<dbReference type="FunCoup" id="I2H6E5">
    <property type="interactions" value="370"/>
</dbReference>
<dbReference type="EMBL" id="HE806321">
    <property type="protein sequence ID" value="CCH61947.1"/>
    <property type="molecule type" value="Genomic_DNA"/>
</dbReference>
<evidence type="ECO:0000259" key="3">
    <source>
        <dbReference type="PROSITE" id="PS50053"/>
    </source>
</evidence>
<sequence length="73" mass="8416">MIEVLVSDRMGQRVIVKCLPEDTVHDFKQVLAAQLKMDVSKISVSRGKNVLRDHITLDDYEIHNGTNLELYYL</sequence>
<dbReference type="OMA" id="GMSLEMQ"/>
<dbReference type="eggNOG" id="KOG3493">
    <property type="taxonomic scope" value="Eukaryota"/>
</dbReference>
<name>I2H6E5_HENB6</name>
<proteinExistence type="predicted"/>
<dbReference type="InterPro" id="IPR039732">
    <property type="entry name" value="Hub1/Ubl5"/>
</dbReference>
<keyword evidence="5" id="KW-1185">Reference proteome</keyword>
<dbReference type="SUPFAM" id="SSF54236">
    <property type="entry name" value="Ubiquitin-like"/>
    <property type="match status" value="1"/>
</dbReference>
<dbReference type="InterPro" id="IPR000626">
    <property type="entry name" value="Ubiquitin-like_dom"/>
</dbReference>
<evidence type="ECO:0000313" key="4">
    <source>
        <dbReference type="EMBL" id="CCH61947.1"/>
    </source>
</evidence>
<gene>
    <name evidence="4" type="primary">TBLA0F04140</name>
    <name evidence="4" type="ORF">TBLA_0F04140</name>
</gene>
<dbReference type="STRING" id="1071380.I2H6E5"/>
<keyword evidence="2" id="KW-0833">Ubl conjugation pathway</keyword>
<feature type="domain" description="Ubiquitin-like" evidence="3">
    <location>
        <begin position="2"/>
        <end position="73"/>
    </location>
</feature>
<accession>I2H6E5</accession>
<dbReference type="KEGG" id="tbl:TBLA_0F04140"/>
<dbReference type="OrthoDB" id="3881at2759"/>
<dbReference type="PROSITE" id="PS50053">
    <property type="entry name" value="UBIQUITIN_2"/>
    <property type="match status" value="1"/>
</dbReference>